<reference evidence="2 3" key="1">
    <citation type="submission" date="2019-10" db="EMBL/GenBank/DDBJ databases">
        <title>Streptomyces sp. strain GY16 isolated from leaves of Broussonetia papyrifera.</title>
        <authorList>
            <person name="Mo P."/>
        </authorList>
    </citation>
    <scope>NUCLEOTIDE SEQUENCE [LARGE SCALE GENOMIC DNA]</scope>
    <source>
        <strain evidence="2 3">GY16</strain>
    </source>
</reference>
<evidence type="ECO:0000256" key="1">
    <source>
        <dbReference type="SAM" id="MobiDB-lite"/>
    </source>
</evidence>
<evidence type="ECO:0000313" key="3">
    <source>
        <dbReference type="Proteomes" id="UP000327294"/>
    </source>
</evidence>
<evidence type="ECO:0000313" key="2">
    <source>
        <dbReference type="EMBL" id="QFQ97018.1"/>
    </source>
</evidence>
<proteinExistence type="predicted"/>
<feature type="region of interest" description="Disordered" evidence="1">
    <location>
        <begin position="92"/>
        <end position="113"/>
    </location>
</feature>
<accession>A0A5P8K2M0</accession>
<feature type="region of interest" description="Disordered" evidence="1">
    <location>
        <begin position="126"/>
        <end position="168"/>
    </location>
</feature>
<dbReference type="Proteomes" id="UP000327294">
    <property type="component" value="Chromosome"/>
</dbReference>
<sequence length="168" mass="18214">MATLCSAGRTNHAGLMARNAYESFLNEASAHPAPSKASGTVDGNDVAYGIETENLGDDKDVYPRVQYDAWVLINAAFCRAYGWSAESCGCHKETSIEGKPDPRGPVEGYGTRGRFAFTPKQLRADVEERLKHPASWSPGTTTPAPKPPTTEERLTSLEKRVTALEKKG</sequence>
<dbReference type="KEGG" id="sphv:F9278_13255"/>
<name>A0A5P8K2M0_9ACTN</name>
<organism evidence="2 3">
    <name type="scientific">Streptomyces phaeolivaceus</name>
    <dbReference type="NCBI Taxonomy" id="2653200"/>
    <lineage>
        <taxon>Bacteria</taxon>
        <taxon>Bacillati</taxon>
        <taxon>Actinomycetota</taxon>
        <taxon>Actinomycetes</taxon>
        <taxon>Kitasatosporales</taxon>
        <taxon>Streptomycetaceae</taxon>
        <taxon>Streptomyces</taxon>
    </lineage>
</organism>
<dbReference type="RefSeq" id="WP_152168510.1">
    <property type="nucleotide sequence ID" value="NZ_CP045096.1"/>
</dbReference>
<dbReference type="EMBL" id="CP045096">
    <property type="protein sequence ID" value="QFQ97018.1"/>
    <property type="molecule type" value="Genomic_DNA"/>
</dbReference>
<dbReference type="SUPFAM" id="SSF55846">
    <property type="entry name" value="N-acetylmuramoyl-L-alanine amidase-like"/>
    <property type="match status" value="1"/>
</dbReference>
<dbReference type="AlphaFoldDB" id="A0A5P8K2M0"/>
<dbReference type="InterPro" id="IPR036505">
    <property type="entry name" value="Amidase/PGRP_sf"/>
</dbReference>
<protein>
    <submittedName>
        <fullName evidence="2">N-acetylmuramoyl-L-alanine amidase</fullName>
    </submittedName>
</protein>
<dbReference type="GO" id="GO:0009253">
    <property type="term" value="P:peptidoglycan catabolic process"/>
    <property type="evidence" value="ECO:0007669"/>
    <property type="project" value="InterPro"/>
</dbReference>
<keyword evidence="3" id="KW-1185">Reference proteome</keyword>
<feature type="compositionally biased region" description="Basic and acidic residues" evidence="1">
    <location>
        <begin position="149"/>
        <end position="168"/>
    </location>
</feature>
<dbReference type="Gene3D" id="3.40.80.10">
    <property type="entry name" value="Peptidoglycan recognition protein-like"/>
    <property type="match status" value="1"/>
</dbReference>
<feature type="compositionally biased region" description="Basic and acidic residues" evidence="1">
    <location>
        <begin position="92"/>
        <end position="104"/>
    </location>
</feature>
<dbReference type="GO" id="GO:0008745">
    <property type="term" value="F:N-acetylmuramoyl-L-alanine amidase activity"/>
    <property type="evidence" value="ECO:0007669"/>
    <property type="project" value="InterPro"/>
</dbReference>
<gene>
    <name evidence="2" type="ORF">F9278_13255</name>
</gene>